<keyword evidence="2" id="KW-1185">Reference proteome</keyword>
<dbReference type="EMBL" id="CP134494">
    <property type="protein sequence ID" value="WNF22740.1"/>
    <property type="molecule type" value="Genomic_DNA"/>
</dbReference>
<evidence type="ECO:0000313" key="1">
    <source>
        <dbReference type="EMBL" id="WNF22740.1"/>
    </source>
</evidence>
<gene>
    <name evidence="1" type="ORF">RH061_21730</name>
</gene>
<accession>A0ABY9VGA3</accession>
<dbReference type="RefSeq" id="WP_311072841.1">
    <property type="nucleotide sequence ID" value="NZ_CP134494.1"/>
</dbReference>
<evidence type="ECO:0000313" key="2">
    <source>
        <dbReference type="Proteomes" id="UP001303324"/>
    </source>
</evidence>
<reference evidence="1 2" key="1">
    <citation type="submission" date="2023-09" db="EMBL/GenBank/DDBJ databases">
        <title>Microbial mechanism of fulvic acid promoting antimony reduction mineralization in rice fields.</title>
        <authorList>
            <person name="Chen G."/>
            <person name="Lan J."/>
        </authorList>
    </citation>
    <scope>NUCLEOTIDE SEQUENCE [LARGE SCALE GENOMIC DNA]</scope>
    <source>
        <strain evidence="1 2">PS1</strain>
    </source>
</reference>
<name>A0ABY9VGA3_9BACI</name>
<organism evidence="1 2">
    <name type="scientific">Mesobacillus jeotgali</name>
    <dbReference type="NCBI Taxonomy" id="129985"/>
    <lineage>
        <taxon>Bacteria</taxon>
        <taxon>Bacillati</taxon>
        <taxon>Bacillota</taxon>
        <taxon>Bacilli</taxon>
        <taxon>Bacillales</taxon>
        <taxon>Bacillaceae</taxon>
        <taxon>Mesobacillus</taxon>
    </lineage>
</organism>
<sequence length="124" mass="14939">MKIESIVFNLNNFMEKQQYSYARSMILKEWNRITEPLNYKLLGAQAKELVKVIAKEKEDADFIQLSEKEKRLLNLLNEAVRDLKLPYAKKLFYEHKELYDLSYAQKWLSSDTRFMCYAWTRTEV</sequence>
<protein>
    <submittedName>
        <fullName evidence="1">Uncharacterized protein</fullName>
    </submittedName>
</protein>
<proteinExistence type="predicted"/>
<dbReference type="Proteomes" id="UP001303324">
    <property type="component" value="Chromosome"/>
</dbReference>